<protein>
    <submittedName>
        <fullName evidence="1">Uncharacterized protein</fullName>
    </submittedName>
</protein>
<dbReference type="Proteomes" id="UP000001635">
    <property type="component" value="Chromosome"/>
</dbReference>
<dbReference type="KEGG" id="cmr:Cycma_3144"/>
<gene>
    <name evidence="1" type="ordered locus">Cycma_3144</name>
</gene>
<keyword evidence="2" id="KW-1185">Reference proteome</keyword>
<name>G0J6Y1_CYCMS</name>
<sequence length="69" mass="8142">MNVYQSKNETRLNELINRIELGNSFLSPKRDKELLYVLQMVLTLSMDGSLKELIEILHEKFPDYGKTHF</sequence>
<evidence type="ECO:0000313" key="2">
    <source>
        <dbReference type="Proteomes" id="UP000001635"/>
    </source>
</evidence>
<proteinExistence type="predicted"/>
<dbReference type="HOGENOM" id="CLU_2768930_0_0_10"/>
<evidence type="ECO:0000313" key="1">
    <source>
        <dbReference type="EMBL" id="AEL26872.1"/>
    </source>
</evidence>
<dbReference type="STRING" id="880070.Cycma_3144"/>
<reference evidence="2" key="1">
    <citation type="submission" date="2011-07" db="EMBL/GenBank/DDBJ databases">
        <title>The complete genome of Cyclobacterium marinum DSM 745.</title>
        <authorList>
            <person name="Lucas S."/>
            <person name="Han J."/>
            <person name="Lapidus A."/>
            <person name="Bruce D."/>
            <person name="Goodwin L."/>
            <person name="Pitluck S."/>
            <person name="Peters L."/>
            <person name="Kyrpides N."/>
            <person name="Mavromatis K."/>
            <person name="Ivanova N."/>
            <person name="Ovchinnikova G."/>
            <person name="Chertkov O."/>
            <person name="Detter J.C."/>
            <person name="Tapia R."/>
            <person name="Han C."/>
            <person name="Land M."/>
            <person name="Hauser L."/>
            <person name="Markowitz V."/>
            <person name="Cheng J.-F."/>
            <person name="Hugenholtz P."/>
            <person name="Woyke T."/>
            <person name="Wu D."/>
            <person name="Tindall B."/>
            <person name="Schuetze A."/>
            <person name="Brambilla E."/>
            <person name="Klenk H.-P."/>
            <person name="Eisen J.A."/>
        </authorList>
    </citation>
    <scope>NUCLEOTIDE SEQUENCE [LARGE SCALE GENOMIC DNA]</scope>
    <source>
        <strain evidence="2">ATCC 25205 / DSM 745 / LMG 13164 / NCIMB 1802</strain>
    </source>
</reference>
<dbReference type="EMBL" id="CP002955">
    <property type="protein sequence ID" value="AEL26872.1"/>
    <property type="molecule type" value="Genomic_DNA"/>
</dbReference>
<accession>G0J6Y1</accession>
<organism evidence="1 2">
    <name type="scientific">Cyclobacterium marinum (strain ATCC 25205 / DSM 745 / LMG 13164 / NCIMB 1802)</name>
    <name type="common">Flectobacillus marinus</name>
    <dbReference type="NCBI Taxonomy" id="880070"/>
    <lineage>
        <taxon>Bacteria</taxon>
        <taxon>Pseudomonadati</taxon>
        <taxon>Bacteroidota</taxon>
        <taxon>Cytophagia</taxon>
        <taxon>Cytophagales</taxon>
        <taxon>Cyclobacteriaceae</taxon>
        <taxon>Cyclobacterium</taxon>
    </lineage>
</organism>
<dbReference type="AlphaFoldDB" id="G0J6Y1"/>